<feature type="compositionally biased region" description="Polar residues" evidence="8">
    <location>
        <begin position="855"/>
        <end position="864"/>
    </location>
</feature>
<dbReference type="InterPro" id="IPR050477">
    <property type="entry name" value="GrpII_AminoAcid_Decarb"/>
</dbReference>
<keyword evidence="7" id="KW-0175">Coiled coil</keyword>
<name>A0A8J1UKV6_OWEFU</name>
<evidence type="ECO:0000259" key="9">
    <source>
        <dbReference type="Pfam" id="PF22930"/>
    </source>
</evidence>
<dbReference type="PANTHER" id="PTHR42735">
    <property type="match status" value="1"/>
</dbReference>
<feature type="coiled-coil region" evidence="7">
    <location>
        <begin position="72"/>
        <end position="99"/>
    </location>
</feature>
<feature type="domain" description="PDXDC1-like third" evidence="10">
    <location>
        <begin position="598"/>
        <end position="703"/>
    </location>
</feature>
<dbReference type="GO" id="GO:0016831">
    <property type="term" value="F:carboxy-lyase activity"/>
    <property type="evidence" value="ECO:0007669"/>
    <property type="project" value="UniProtKB-KW"/>
</dbReference>
<feature type="compositionally biased region" description="Polar residues" evidence="8">
    <location>
        <begin position="784"/>
        <end position="796"/>
    </location>
</feature>
<dbReference type="GO" id="GO:0030170">
    <property type="term" value="F:pyridoxal phosphate binding"/>
    <property type="evidence" value="ECO:0007669"/>
    <property type="project" value="InterPro"/>
</dbReference>
<dbReference type="Pfam" id="PF22930">
    <property type="entry name" value="PDXDC1-like_cen"/>
    <property type="match status" value="1"/>
</dbReference>
<keyword evidence="5" id="KW-0456">Lyase</keyword>
<dbReference type="Pfam" id="PF00282">
    <property type="entry name" value="Pyridoxal_deC"/>
    <property type="match status" value="1"/>
</dbReference>
<dbReference type="Proteomes" id="UP000749559">
    <property type="component" value="Unassembled WGS sequence"/>
</dbReference>
<gene>
    <name evidence="11" type="ORF">OFUS_LOCUS18284</name>
</gene>
<dbReference type="InterPro" id="IPR002129">
    <property type="entry name" value="PyrdxlP-dep_de-COase"/>
</dbReference>
<keyword evidence="12" id="KW-1185">Reference proteome</keyword>
<keyword evidence="4" id="KW-0663">Pyridoxal phosphate</keyword>
<feature type="domain" description="PDXDC1/PDXD2 second" evidence="9">
    <location>
        <begin position="481"/>
        <end position="592"/>
    </location>
</feature>
<comment type="similarity">
    <text evidence="2">Belongs to the group II decarboxylase family.</text>
</comment>
<evidence type="ECO:0000256" key="7">
    <source>
        <dbReference type="SAM" id="Coils"/>
    </source>
</evidence>
<feature type="compositionally biased region" description="Basic and acidic residues" evidence="8">
    <location>
        <begin position="30"/>
        <end position="44"/>
    </location>
</feature>
<evidence type="ECO:0000256" key="5">
    <source>
        <dbReference type="ARBA" id="ARBA00023239"/>
    </source>
</evidence>
<dbReference type="AlphaFoldDB" id="A0A8J1UKV6"/>
<accession>A0A8J1UKV6</accession>
<dbReference type="FunFam" id="3.40.640.10:FF:000036">
    <property type="entry name" value="pyridoxal-dependent decarboxylase domain-containing protein 1 isoform X2"/>
    <property type="match status" value="1"/>
</dbReference>
<dbReference type="GO" id="GO:0019752">
    <property type="term" value="P:carboxylic acid metabolic process"/>
    <property type="evidence" value="ECO:0007669"/>
    <property type="project" value="InterPro"/>
</dbReference>
<feature type="region of interest" description="Disordered" evidence="8">
    <location>
        <begin position="783"/>
        <end position="870"/>
    </location>
</feature>
<proteinExistence type="inferred from homology"/>
<dbReference type="SUPFAM" id="SSF53383">
    <property type="entry name" value="PLP-dependent transferases"/>
    <property type="match status" value="1"/>
</dbReference>
<organism evidence="11 12">
    <name type="scientific">Owenia fusiformis</name>
    <name type="common">Polychaete worm</name>
    <dbReference type="NCBI Taxonomy" id="6347"/>
    <lineage>
        <taxon>Eukaryota</taxon>
        <taxon>Metazoa</taxon>
        <taxon>Spiralia</taxon>
        <taxon>Lophotrochozoa</taxon>
        <taxon>Annelida</taxon>
        <taxon>Polychaeta</taxon>
        <taxon>Sedentaria</taxon>
        <taxon>Canalipalpata</taxon>
        <taxon>Sabellida</taxon>
        <taxon>Oweniida</taxon>
        <taxon>Oweniidae</taxon>
        <taxon>Owenia</taxon>
    </lineage>
</organism>
<evidence type="ECO:0000256" key="4">
    <source>
        <dbReference type="ARBA" id="ARBA00022898"/>
    </source>
</evidence>
<feature type="compositionally biased region" description="Polar residues" evidence="8">
    <location>
        <begin position="836"/>
        <end position="845"/>
    </location>
</feature>
<feature type="non-terminal residue" evidence="11">
    <location>
        <position position="1"/>
    </location>
</feature>
<dbReference type="PANTHER" id="PTHR42735:SF1">
    <property type="entry name" value="PYRIDOXAL-DEPENDENT DECARBOXYLASE DOMAIN-CONTAINING PROTEIN 1-RELATED"/>
    <property type="match status" value="1"/>
</dbReference>
<dbReference type="InterPro" id="IPR015424">
    <property type="entry name" value="PyrdxlP-dep_Trfase"/>
</dbReference>
<evidence type="ECO:0000256" key="6">
    <source>
        <dbReference type="ARBA" id="ARBA00047190"/>
    </source>
</evidence>
<reference evidence="11" key="1">
    <citation type="submission" date="2022-03" db="EMBL/GenBank/DDBJ databases">
        <authorList>
            <person name="Martin C."/>
        </authorList>
    </citation>
    <scope>NUCLEOTIDE SEQUENCE</scope>
</reference>
<sequence>QRVKMAESQNQPLLEKSSESTTGEGSGDAVVDKQDDKVPRKEASPEPVSQPKQASRAVPGSGLQKMFMNPLLSDLESKVNENNKKLDEIATRIEEDREQRRKEKLTEHIPGPLKGSGQKLEIIMQQVQDLILYENYTAEEDQDRSKLIPAKLKKLDDNSEVAVLAHSVAAYVSTLDPAHLRQFTTRIVSDTTLWTSRLFRFPDSSAYFHEEEREGIAKICRLAIHKKFPKYTSDGYEALYSRPPVIYISSASRPGLSQYLCSQLGLPATCICTVPCNTVFGSQHKMDIAALEKLIQDDVSAAKTPVLILGYAGTPGVGHVDNLGRLQSIAKDNEIWLHVEGNNLATLCLFSVPTSVASAKSGDSITINLGSWLGLPAVPCVTLYKSQDPTLAHSAGMVTYNPRIKLSSLSLWLCLQNLGHDGVVDKIKHSTGLAKYIYEKIEPMTNIVPVGNPPKPQKEIKGLGDLFATAIQALVIFEIVNPTVVFKYSKDRTKPDVQKAPYAVNNDAEMTEEEKKRAALDSYYDALNVWLVDVLRREVPSIHITPLELENDGICIRFAPLETANTNDTTLEDASNFVDSLTKQLAILDATVQQRVTFQELVEGQDNLILIDLPNWAGLGAVQYIPESMVGKVDIGEMDLLEINKLNTELVQQLKSCDTAFSLGKTEEGTMCVRFGLITEETDTEELVGLVYTTGKEVEESSRFLETMAEVVRQGIEAANKDLEAENLEKLAQEGALRQLPVVGSFMNWLSPPAKEPTIKGRTFNLASGTVASTEETYKYHMQVQESNSEPQSPKIQTPLKANLKPPKKRSLSSSSTVSSSSVVVNGIPESEEGSVEQNQVSQDKQVLENDGQDDTSAQEAVEQTTEDLK</sequence>
<dbReference type="OrthoDB" id="2161780at2759"/>
<keyword evidence="3" id="KW-0210">Decarboxylase</keyword>
<evidence type="ECO:0000256" key="8">
    <source>
        <dbReference type="SAM" id="MobiDB-lite"/>
    </source>
</evidence>
<dbReference type="Pfam" id="PF22937">
    <property type="entry name" value="PDXDC1-like_cen2"/>
    <property type="match status" value="1"/>
</dbReference>
<evidence type="ECO:0000256" key="1">
    <source>
        <dbReference type="ARBA" id="ARBA00001933"/>
    </source>
</evidence>
<evidence type="ECO:0000313" key="12">
    <source>
        <dbReference type="Proteomes" id="UP000749559"/>
    </source>
</evidence>
<evidence type="ECO:0000256" key="3">
    <source>
        <dbReference type="ARBA" id="ARBA00022793"/>
    </source>
</evidence>
<protein>
    <recommendedName>
        <fullName evidence="6">Pyridoxal-dependent decarboxylase domain-containing protein 1</fullName>
    </recommendedName>
</protein>
<dbReference type="InterPro" id="IPR015421">
    <property type="entry name" value="PyrdxlP-dep_Trfase_major"/>
</dbReference>
<comment type="cofactor">
    <cofactor evidence="1">
        <name>pyridoxal 5'-phosphate</name>
        <dbReference type="ChEBI" id="CHEBI:597326"/>
    </cofactor>
</comment>
<comment type="caution">
    <text evidence="11">The sequence shown here is derived from an EMBL/GenBank/DDBJ whole genome shotgun (WGS) entry which is preliminary data.</text>
</comment>
<evidence type="ECO:0000313" key="11">
    <source>
        <dbReference type="EMBL" id="CAH1793436.1"/>
    </source>
</evidence>
<dbReference type="EMBL" id="CAIIXF020000009">
    <property type="protein sequence ID" value="CAH1793436.1"/>
    <property type="molecule type" value="Genomic_DNA"/>
</dbReference>
<evidence type="ECO:0000256" key="2">
    <source>
        <dbReference type="ARBA" id="ARBA00009533"/>
    </source>
</evidence>
<evidence type="ECO:0000259" key="10">
    <source>
        <dbReference type="Pfam" id="PF22937"/>
    </source>
</evidence>
<dbReference type="InterPro" id="IPR055103">
    <property type="entry name" value="PDXDC1-like_2nd"/>
</dbReference>
<dbReference type="InterPro" id="IPR055102">
    <property type="entry name" value="PDXDC1-like_3rd"/>
</dbReference>
<feature type="compositionally biased region" description="Low complexity" evidence="8">
    <location>
        <begin position="812"/>
        <end position="825"/>
    </location>
</feature>
<dbReference type="Gene3D" id="3.40.640.10">
    <property type="entry name" value="Type I PLP-dependent aspartate aminotransferase-like (Major domain)"/>
    <property type="match status" value="1"/>
</dbReference>
<feature type="region of interest" description="Disordered" evidence="8">
    <location>
        <begin position="1"/>
        <end position="63"/>
    </location>
</feature>